<feature type="domain" description="Cytochrome C Planctomycete-type" evidence="4">
    <location>
        <begin position="49"/>
        <end position="102"/>
    </location>
</feature>
<proteinExistence type="predicted"/>
<dbReference type="OrthoDB" id="127107at2"/>
<dbReference type="InterPro" id="IPR011444">
    <property type="entry name" value="DUF1549"/>
</dbReference>
<comment type="caution">
    <text evidence="5">The sequence shown here is derived from an EMBL/GenBank/DDBJ whole genome shotgun (WGS) entry which is preliminary data.</text>
</comment>
<evidence type="ECO:0000313" key="5">
    <source>
        <dbReference type="EMBL" id="TWT97831.1"/>
    </source>
</evidence>
<name>A0A5C6AFJ0_9BACT</name>
<keyword evidence="6" id="KW-1185">Reference proteome</keyword>
<feature type="domain" description="DUF1549" evidence="2">
    <location>
        <begin position="152"/>
        <end position="358"/>
    </location>
</feature>
<feature type="signal peptide" evidence="1">
    <location>
        <begin position="1"/>
        <end position="28"/>
    </location>
</feature>
<dbReference type="PANTHER" id="PTHR35889:SF3">
    <property type="entry name" value="F-BOX DOMAIN-CONTAINING PROTEIN"/>
    <property type="match status" value="1"/>
</dbReference>
<evidence type="ECO:0000256" key="1">
    <source>
        <dbReference type="SAM" id="SignalP"/>
    </source>
</evidence>
<dbReference type="PANTHER" id="PTHR35889">
    <property type="entry name" value="CYCLOINULO-OLIGOSACCHARIDE FRUCTANOTRANSFERASE-RELATED"/>
    <property type="match status" value="1"/>
</dbReference>
<dbReference type="Pfam" id="PF07635">
    <property type="entry name" value="PSCyt1"/>
    <property type="match status" value="1"/>
</dbReference>
<evidence type="ECO:0000259" key="3">
    <source>
        <dbReference type="Pfam" id="PF07587"/>
    </source>
</evidence>
<evidence type="ECO:0000259" key="4">
    <source>
        <dbReference type="Pfam" id="PF07635"/>
    </source>
</evidence>
<dbReference type="InterPro" id="IPR011429">
    <property type="entry name" value="Cyt_c_Planctomycete-type"/>
</dbReference>
<evidence type="ECO:0000313" key="6">
    <source>
        <dbReference type="Proteomes" id="UP000317421"/>
    </source>
</evidence>
<dbReference type="InterPro" id="IPR022655">
    <property type="entry name" value="DUF1553"/>
</dbReference>
<evidence type="ECO:0000259" key="2">
    <source>
        <dbReference type="Pfam" id="PF07583"/>
    </source>
</evidence>
<organism evidence="5 6">
    <name type="scientific">Botrimarina colliarenosi</name>
    <dbReference type="NCBI Taxonomy" id="2528001"/>
    <lineage>
        <taxon>Bacteria</taxon>
        <taxon>Pseudomonadati</taxon>
        <taxon>Planctomycetota</taxon>
        <taxon>Planctomycetia</taxon>
        <taxon>Pirellulales</taxon>
        <taxon>Lacipirellulaceae</taxon>
        <taxon>Botrimarina</taxon>
    </lineage>
</organism>
<dbReference type="Pfam" id="PF07587">
    <property type="entry name" value="PSD1"/>
    <property type="match status" value="1"/>
</dbReference>
<feature type="domain" description="DUF1553" evidence="3">
    <location>
        <begin position="485"/>
        <end position="745"/>
    </location>
</feature>
<dbReference type="AlphaFoldDB" id="A0A5C6AFJ0"/>
<dbReference type="RefSeq" id="WP_146444726.1">
    <property type="nucleotide sequence ID" value="NZ_SJPR01000002.1"/>
</dbReference>
<keyword evidence="1" id="KW-0732">Signal</keyword>
<feature type="chain" id="PRO_5022806283" evidence="1">
    <location>
        <begin position="29"/>
        <end position="800"/>
    </location>
</feature>
<protein>
    <submittedName>
        <fullName evidence="5">Planctomycete cytochrome C</fullName>
    </submittedName>
</protein>
<gene>
    <name evidence="5" type="ORF">Pla108_19830</name>
</gene>
<accession>A0A5C6AFJ0</accession>
<sequence precursor="true">MPFFSSNNSAIRLGVLLVGLQAASGVRADNGPAAPQFNRDIRPILSDSCFSCHGPGTQEAGLRLDSFEGATDWAVIPGDPDASELMARVTSADPDTRMPPPESNRPAVDADAAAKLHSWIAGGAAYQPHWSYLPLQQVPPPTATDTAWPRGPIDQFILAGLEERQIRPSPEADRETLARRVYLDVIGLPPSTAELDAFLTDNRPDAYERLVDQLLASPRYAERMATWWFDLVRFSDTVGYHGDQDQRIAPYRDYVLKSYNENLPFDQFTIEQLAGDLLPDPNLWQRVATGYNRILQTSHEGGIQDAEYRAKMLADRVRNVSEVWLAASLGCAECHDHKFDPFTQRDFYRMAAFFADVDSYNSFEPVSSNTTPTSRPPEILAWTLPVYEQLQAIDAEINEVLGQLTGEIPGPRATAELRAKLKKLRHRRVEIEDHFEPTMVTAAVEPKDVRVLSRGDWMDETGEVVTPGGPTSLKAPLSAGDERLTRLDLARWLVAGESNPVTPRVVVNRLWKIYFGAGLTKSLIDMGSQGDPPVYPELLDWLARDFVASGWDLKHVVRQMVTSSVYRQGSAPRDELRDLDPQNRWLARQSRSRLEAEQLRDTALQAAGLLHHQLGGGFAKPYQPPGYYAQLSFPERRYQASQGTEQYRRGVYTHWQRQYLHPWLMAFDAPTRDECTAQRPVSNTPSAALVLLNDPCFVEASRSLAARALSELADDASDGARLRWAWREATGRRAHEDEIDALTNLLARHRDHYAAEPEAAEQLVAVGQTPRPDGVDAAELAAWTSVGRTLLNLSETITRD</sequence>
<dbReference type="Pfam" id="PF07583">
    <property type="entry name" value="PSCyt2"/>
    <property type="match status" value="1"/>
</dbReference>
<dbReference type="EMBL" id="SJPR01000002">
    <property type="protein sequence ID" value="TWT97831.1"/>
    <property type="molecule type" value="Genomic_DNA"/>
</dbReference>
<reference evidence="5 6" key="1">
    <citation type="submission" date="2019-02" db="EMBL/GenBank/DDBJ databases">
        <title>Deep-cultivation of Planctomycetes and their phenomic and genomic characterization uncovers novel biology.</title>
        <authorList>
            <person name="Wiegand S."/>
            <person name="Jogler M."/>
            <person name="Boedeker C."/>
            <person name="Pinto D."/>
            <person name="Vollmers J."/>
            <person name="Rivas-Marin E."/>
            <person name="Kohn T."/>
            <person name="Peeters S.H."/>
            <person name="Heuer A."/>
            <person name="Rast P."/>
            <person name="Oberbeckmann S."/>
            <person name="Bunk B."/>
            <person name="Jeske O."/>
            <person name="Meyerdierks A."/>
            <person name="Storesund J.E."/>
            <person name="Kallscheuer N."/>
            <person name="Luecker S."/>
            <person name="Lage O.M."/>
            <person name="Pohl T."/>
            <person name="Merkel B.J."/>
            <person name="Hornburger P."/>
            <person name="Mueller R.-W."/>
            <person name="Bruemmer F."/>
            <person name="Labrenz M."/>
            <person name="Spormann A.M."/>
            <person name="Op Den Camp H."/>
            <person name="Overmann J."/>
            <person name="Amann R."/>
            <person name="Jetten M.S.M."/>
            <person name="Mascher T."/>
            <person name="Medema M.H."/>
            <person name="Devos D.P."/>
            <person name="Kaster A.-K."/>
            <person name="Ovreas L."/>
            <person name="Rohde M."/>
            <person name="Galperin M.Y."/>
            <person name="Jogler C."/>
        </authorList>
    </citation>
    <scope>NUCLEOTIDE SEQUENCE [LARGE SCALE GENOMIC DNA]</scope>
    <source>
        <strain evidence="5 6">Pla108</strain>
    </source>
</reference>
<dbReference type="Proteomes" id="UP000317421">
    <property type="component" value="Unassembled WGS sequence"/>
</dbReference>